<feature type="domain" description="HTH deoR-type" evidence="3">
    <location>
        <begin position="4"/>
        <end position="59"/>
    </location>
</feature>
<dbReference type="PANTHER" id="PTHR30363:SF44">
    <property type="entry name" value="AGA OPERON TRANSCRIPTIONAL REPRESSOR-RELATED"/>
    <property type="match status" value="1"/>
</dbReference>
<dbReference type="InterPro" id="IPR036390">
    <property type="entry name" value="WH_DNA-bd_sf"/>
</dbReference>
<dbReference type="PROSITE" id="PS51000">
    <property type="entry name" value="HTH_DEOR_2"/>
    <property type="match status" value="1"/>
</dbReference>
<dbReference type="Pfam" id="PF08220">
    <property type="entry name" value="HTH_DeoR"/>
    <property type="match status" value="1"/>
</dbReference>
<dbReference type="RefSeq" id="WP_138003872.1">
    <property type="nucleotide sequence ID" value="NZ_QGQD01000097.1"/>
</dbReference>
<dbReference type="SUPFAM" id="SSF100950">
    <property type="entry name" value="NagB/RpiA/CoA transferase-like"/>
    <property type="match status" value="1"/>
</dbReference>
<dbReference type="InterPro" id="IPR037171">
    <property type="entry name" value="NagB/RpiA_transferase-like"/>
</dbReference>
<protein>
    <submittedName>
        <fullName evidence="4">Glucitol operon repressor</fullName>
    </submittedName>
</protein>
<dbReference type="AlphaFoldDB" id="A0A4U8Q2C1"/>
<dbReference type="Gene3D" id="1.10.10.10">
    <property type="entry name" value="Winged helix-like DNA-binding domain superfamily/Winged helix DNA-binding domain"/>
    <property type="match status" value="1"/>
</dbReference>
<keyword evidence="2" id="KW-0804">Transcription</keyword>
<dbReference type="InterPro" id="IPR001034">
    <property type="entry name" value="DeoR_HTH"/>
</dbReference>
<dbReference type="InterPro" id="IPR036388">
    <property type="entry name" value="WH-like_DNA-bd_sf"/>
</dbReference>
<evidence type="ECO:0000256" key="2">
    <source>
        <dbReference type="ARBA" id="ARBA00023163"/>
    </source>
</evidence>
<dbReference type="Gene3D" id="3.40.50.1360">
    <property type="match status" value="1"/>
</dbReference>
<dbReference type="EMBL" id="QGQD01000097">
    <property type="protein sequence ID" value="TLC98313.1"/>
    <property type="molecule type" value="Genomic_DNA"/>
</dbReference>
<evidence type="ECO:0000313" key="5">
    <source>
        <dbReference type="Proteomes" id="UP000306509"/>
    </source>
</evidence>
<evidence type="ECO:0000259" key="3">
    <source>
        <dbReference type="PROSITE" id="PS51000"/>
    </source>
</evidence>
<dbReference type="Pfam" id="PF00455">
    <property type="entry name" value="DeoRC"/>
    <property type="match status" value="1"/>
</dbReference>
<sequence length="258" mass="28972">MSKQTQRTETILNILKIRQRLTTIEAMELLDVSESTVRRLFSELEQEQKVIRRYGGIQLANKTPGEYSFDRLIESHQEEKEAIAVCGLRYIQDSDILFFDSGTTLYYLCQALAQKLEAEEIKDLTVFTNSLANLQILSPVCRVILIGGEYRQKRMDFAGYASNKFISHFNFTKCFIGADGISLEEGLMATDSDTALMAELAISRSEQTIVMTDAGKLGKRSFLSYASLDQADCIITGRAADPEFLETVRLKGIDICTA</sequence>
<dbReference type="InterPro" id="IPR050313">
    <property type="entry name" value="Carb_Metab_HTH_regulators"/>
</dbReference>
<keyword evidence="1" id="KW-0805">Transcription regulation</keyword>
<evidence type="ECO:0000313" key="4">
    <source>
        <dbReference type="EMBL" id="TLC98313.1"/>
    </source>
</evidence>
<reference evidence="4 5" key="1">
    <citation type="journal article" date="2019" name="Anaerobe">
        <title>Detection of Robinsoniella peoriensis in multiple bone samples of a trauma patient.</title>
        <authorList>
            <person name="Schrottner P."/>
            <person name="Hartwich K."/>
            <person name="Bunk B."/>
            <person name="Schober I."/>
            <person name="Helbig S."/>
            <person name="Rudolph W.W."/>
            <person name="Gunzer F."/>
        </authorList>
    </citation>
    <scope>NUCLEOTIDE SEQUENCE [LARGE SCALE GENOMIC DNA]</scope>
    <source>
        <strain evidence="4 5">DSM 106044</strain>
    </source>
</reference>
<accession>A0A4U8Q2C1</accession>
<dbReference type="Proteomes" id="UP000306509">
    <property type="component" value="Unassembled WGS sequence"/>
</dbReference>
<proteinExistence type="predicted"/>
<name>A0A4U8Q2C1_9FIRM</name>
<keyword evidence="5" id="KW-1185">Reference proteome</keyword>
<comment type="caution">
    <text evidence="4">The sequence shown here is derived from an EMBL/GenBank/DDBJ whole genome shotgun (WGS) entry which is preliminary data.</text>
</comment>
<dbReference type="InterPro" id="IPR014036">
    <property type="entry name" value="DeoR-like_C"/>
</dbReference>
<organism evidence="4 5">
    <name type="scientific">Robinsoniella peoriensis</name>
    <dbReference type="NCBI Taxonomy" id="180332"/>
    <lineage>
        <taxon>Bacteria</taxon>
        <taxon>Bacillati</taxon>
        <taxon>Bacillota</taxon>
        <taxon>Clostridia</taxon>
        <taxon>Lachnospirales</taxon>
        <taxon>Lachnospiraceae</taxon>
        <taxon>Robinsoniella</taxon>
    </lineage>
</organism>
<dbReference type="SMART" id="SM01134">
    <property type="entry name" value="DeoRC"/>
    <property type="match status" value="1"/>
</dbReference>
<dbReference type="SUPFAM" id="SSF46785">
    <property type="entry name" value="Winged helix' DNA-binding domain"/>
    <property type="match status" value="1"/>
</dbReference>
<dbReference type="GO" id="GO:0003700">
    <property type="term" value="F:DNA-binding transcription factor activity"/>
    <property type="evidence" value="ECO:0007669"/>
    <property type="project" value="InterPro"/>
</dbReference>
<evidence type="ECO:0000256" key="1">
    <source>
        <dbReference type="ARBA" id="ARBA00023015"/>
    </source>
</evidence>
<gene>
    <name evidence="4" type="primary">srlR_5</name>
    <name evidence="4" type="ORF">DSM106044_04829</name>
</gene>
<dbReference type="PANTHER" id="PTHR30363">
    <property type="entry name" value="HTH-TYPE TRANSCRIPTIONAL REGULATOR SRLR-RELATED"/>
    <property type="match status" value="1"/>
</dbReference>
<dbReference type="SMART" id="SM00420">
    <property type="entry name" value="HTH_DEOR"/>
    <property type="match status" value="1"/>
</dbReference>
<dbReference type="STRING" id="180332.GCA_000797495_03789"/>